<sequence length="228" mass="25963">MCNWSTGEDVQTDTQTKSNEQTKGKTGVGNQERESKVDVMSFLFRETCTIQESGSCATDLEANRYFVYSSDVRKQSDEECRCCEDPSDGGNDQKEPAGTSKENSPKQTDSVQLTILPDRIFSSNSKMSERREEDDDDGDKHPRRFTKIKRSHELDVEECPHLTPEEVWSELGLKHKLQPQFGTVIRYKDINSPKPQRTSKVVSSINKHIRFSEMDADNTNPISPSLYK</sequence>
<feature type="region of interest" description="Disordered" evidence="1">
    <location>
        <begin position="80"/>
        <end position="148"/>
    </location>
</feature>
<dbReference type="EMBL" id="JAHUTI010053343">
    <property type="protein sequence ID" value="MED6249800.1"/>
    <property type="molecule type" value="Genomic_DNA"/>
</dbReference>
<organism evidence="2 3">
    <name type="scientific">Ataeniobius toweri</name>
    <dbReference type="NCBI Taxonomy" id="208326"/>
    <lineage>
        <taxon>Eukaryota</taxon>
        <taxon>Metazoa</taxon>
        <taxon>Chordata</taxon>
        <taxon>Craniata</taxon>
        <taxon>Vertebrata</taxon>
        <taxon>Euteleostomi</taxon>
        <taxon>Actinopterygii</taxon>
        <taxon>Neopterygii</taxon>
        <taxon>Teleostei</taxon>
        <taxon>Neoteleostei</taxon>
        <taxon>Acanthomorphata</taxon>
        <taxon>Ovalentaria</taxon>
        <taxon>Atherinomorphae</taxon>
        <taxon>Cyprinodontiformes</taxon>
        <taxon>Goodeidae</taxon>
        <taxon>Ataeniobius</taxon>
    </lineage>
</organism>
<evidence type="ECO:0000256" key="1">
    <source>
        <dbReference type="SAM" id="MobiDB-lite"/>
    </source>
</evidence>
<comment type="caution">
    <text evidence="2">The sequence shown here is derived from an EMBL/GenBank/DDBJ whole genome shotgun (WGS) entry which is preliminary data.</text>
</comment>
<evidence type="ECO:0000313" key="3">
    <source>
        <dbReference type="Proteomes" id="UP001345963"/>
    </source>
</evidence>
<gene>
    <name evidence="2" type="ORF">ATANTOWER_019847</name>
</gene>
<reference evidence="2 3" key="1">
    <citation type="submission" date="2021-07" db="EMBL/GenBank/DDBJ databases">
        <authorList>
            <person name="Palmer J.M."/>
        </authorList>
    </citation>
    <scope>NUCLEOTIDE SEQUENCE [LARGE SCALE GENOMIC DNA]</scope>
    <source>
        <strain evidence="2 3">AT_MEX2019</strain>
        <tissue evidence="2">Muscle</tissue>
    </source>
</reference>
<dbReference type="Proteomes" id="UP001345963">
    <property type="component" value="Unassembled WGS sequence"/>
</dbReference>
<feature type="compositionally biased region" description="Polar residues" evidence="1">
    <location>
        <begin position="1"/>
        <end position="21"/>
    </location>
</feature>
<proteinExistence type="predicted"/>
<keyword evidence="3" id="KW-1185">Reference proteome</keyword>
<feature type="compositionally biased region" description="Polar residues" evidence="1">
    <location>
        <begin position="100"/>
        <end position="113"/>
    </location>
</feature>
<evidence type="ECO:0000313" key="2">
    <source>
        <dbReference type="EMBL" id="MED6249800.1"/>
    </source>
</evidence>
<accession>A0ABU7BI98</accession>
<name>A0ABU7BI98_9TELE</name>
<feature type="region of interest" description="Disordered" evidence="1">
    <location>
        <begin position="1"/>
        <end position="36"/>
    </location>
</feature>
<protein>
    <submittedName>
        <fullName evidence="2">Uncharacterized protein</fullName>
    </submittedName>
</protein>